<sequence length="37" mass="4620">MSVLYHVGNIYVINKKPPKRLIVWLFRLTFHQFRYQL</sequence>
<accession>A0A8S5T2J0</accession>
<proteinExistence type="predicted"/>
<dbReference type="EMBL" id="BK032725">
    <property type="protein sequence ID" value="DAF56994.1"/>
    <property type="molecule type" value="Genomic_DNA"/>
</dbReference>
<reference evidence="1" key="1">
    <citation type="journal article" date="2021" name="Proc. Natl. Acad. Sci. U.S.A.">
        <title>A Catalog of Tens of Thousands of Viruses from Human Metagenomes Reveals Hidden Associations with Chronic Diseases.</title>
        <authorList>
            <person name="Tisza M.J."/>
            <person name="Buck C.B."/>
        </authorList>
    </citation>
    <scope>NUCLEOTIDE SEQUENCE</scope>
    <source>
        <strain evidence="1">Ctp4Q36</strain>
    </source>
</reference>
<evidence type="ECO:0000313" key="1">
    <source>
        <dbReference type="EMBL" id="DAF56994.1"/>
    </source>
</evidence>
<organism evidence="1">
    <name type="scientific">Myoviridae sp. ctp4Q36</name>
    <dbReference type="NCBI Taxonomy" id="2827708"/>
    <lineage>
        <taxon>Viruses</taxon>
        <taxon>Duplodnaviria</taxon>
        <taxon>Heunggongvirae</taxon>
        <taxon>Uroviricota</taxon>
        <taxon>Caudoviricetes</taxon>
    </lineage>
</organism>
<name>A0A8S5T2J0_9CAUD</name>
<protein>
    <submittedName>
        <fullName evidence="1">Frataxin-like domain</fullName>
    </submittedName>
</protein>